<reference evidence="1" key="2">
    <citation type="submission" date="2013-04" db="UniProtKB">
        <authorList>
            <consortium name="EnsemblPlants"/>
        </authorList>
    </citation>
    <scope>IDENTIFICATION</scope>
</reference>
<accession>J3MZT3</accession>
<dbReference type="HOGENOM" id="CLU_2691721_0_0_1"/>
<proteinExistence type="predicted"/>
<keyword evidence="2" id="KW-1185">Reference proteome</keyword>
<dbReference type="Gramene" id="OB09G25120.1">
    <property type="protein sequence ID" value="OB09G25120.1"/>
    <property type="gene ID" value="OB09G25120"/>
</dbReference>
<dbReference type="EnsemblPlants" id="OB09G25120.1">
    <property type="protein sequence ID" value="OB09G25120.1"/>
    <property type="gene ID" value="OB09G25120"/>
</dbReference>
<name>J3MZT3_ORYBR</name>
<dbReference type="Proteomes" id="UP000006038">
    <property type="component" value="Chromosome 9"/>
</dbReference>
<sequence>MILQHAMLSVTKLHQILMGTSACCMHVLAFEFCTRCFALDAIVTCLEDERHEEPMLIVSDARRREGQFCQLSCM</sequence>
<organism evidence="1">
    <name type="scientific">Oryza brachyantha</name>
    <name type="common">malo sina</name>
    <dbReference type="NCBI Taxonomy" id="4533"/>
    <lineage>
        <taxon>Eukaryota</taxon>
        <taxon>Viridiplantae</taxon>
        <taxon>Streptophyta</taxon>
        <taxon>Embryophyta</taxon>
        <taxon>Tracheophyta</taxon>
        <taxon>Spermatophyta</taxon>
        <taxon>Magnoliopsida</taxon>
        <taxon>Liliopsida</taxon>
        <taxon>Poales</taxon>
        <taxon>Poaceae</taxon>
        <taxon>BOP clade</taxon>
        <taxon>Oryzoideae</taxon>
        <taxon>Oryzeae</taxon>
        <taxon>Oryzinae</taxon>
        <taxon>Oryza</taxon>
    </lineage>
</organism>
<evidence type="ECO:0000313" key="2">
    <source>
        <dbReference type="Proteomes" id="UP000006038"/>
    </source>
</evidence>
<reference evidence="1" key="1">
    <citation type="journal article" date="2013" name="Nat. Commun.">
        <title>Whole-genome sequencing of Oryza brachyantha reveals mechanisms underlying Oryza genome evolution.</title>
        <authorList>
            <person name="Chen J."/>
            <person name="Huang Q."/>
            <person name="Gao D."/>
            <person name="Wang J."/>
            <person name="Lang Y."/>
            <person name="Liu T."/>
            <person name="Li B."/>
            <person name="Bai Z."/>
            <person name="Luis Goicoechea J."/>
            <person name="Liang C."/>
            <person name="Chen C."/>
            <person name="Zhang W."/>
            <person name="Sun S."/>
            <person name="Liao Y."/>
            <person name="Zhang X."/>
            <person name="Yang L."/>
            <person name="Song C."/>
            <person name="Wang M."/>
            <person name="Shi J."/>
            <person name="Liu G."/>
            <person name="Liu J."/>
            <person name="Zhou H."/>
            <person name="Zhou W."/>
            <person name="Yu Q."/>
            <person name="An N."/>
            <person name="Chen Y."/>
            <person name="Cai Q."/>
            <person name="Wang B."/>
            <person name="Liu B."/>
            <person name="Min J."/>
            <person name="Huang Y."/>
            <person name="Wu H."/>
            <person name="Li Z."/>
            <person name="Zhang Y."/>
            <person name="Yin Y."/>
            <person name="Song W."/>
            <person name="Jiang J."/>
            <person name="Jackson S.A."/>
            <person name="Wing R.A."/>
            <person name="Wang J."/>
            <person name="Chen M."/>
        </authorList>
    </citation>
    <scope>NUCLEOTIDE SEQUENCE [LARGE SCALE GENOMIC DNA]</scope>
    <source>
        <strain evidence="1">cv. IRGC 101232</strain>
    </source>
</reference>
<evidence type="ECO:0000313" key="1">
    <source>
        <dbReference type="EnsemblPlants" id="OB09G25120.1"/>
    </source>
</evidence>
<dbReference type="AlphaFoldDB" id="J3MZT3"/>
<protein>
    <submittedName>
        <fullName evidence="1">Uncharacterized protein</fullName>
    </submittedName>
</protein>